<dbReference type="SUPFAM" id="SSF51658">
    <property type="entry name" value="Xylose isomerase-like"/>
    <property type="match status" value="1"/>
</dbReference>
<name>A0A1H1L789_9ACTN</name>
<evidence type="ECO:0000256" key="1">
    <source>
        <dbReference type="ARBA" id="ARBA00023235"/>
    </source>
</evidence>
<gene>
    <name evidence="3" type="ORF">SAMN04488543_0117</name>
</gene>
<evidence type="ECO:0000259" key="2">
    <source>
        <dbReference type="Pfam" id="PF01261"/>
    </source>
</evidence>
<dbReference type="Pfam" id="PF01261">
    <property type="entry name" value="AP_endonuc_2"/>
    <property type="match status" value="1"/>
</dbReference>
<sequence>MIRLAAQEATLPGARLEEQFQFALDCGFDGIELSGRGDGVFGARAAELRRARDAGVQMCSAVMHTPTFLGSFEPEARATAIADLKVLLSTIVEAGGLGIVSPNAFGVFSRKLPPFTPPRSQEESRRLLVEALVELGEHAVREGSTLFLEPLNRYEDYLVNTLADAVSVVEEVGSPGVAVIADTYHMSIEEADCAASIEAAGAHIQHVQLGDSNRLEPGAGHYDWPATLAALDRIGFDGWLAMECGLSGPTGDVLPGVAEILRAR</sequence>
<evidence type="ECO:0000313" key="3">
    <source>
        <dbReference type="EMBL" id="SDR70277.1"/>
    </source>
</evidence>
<dbReference type="AlphaFoldDB" id="A0A1H1L789"/>
<dbReference type="Proteomes" id="UP000199092">
    <property type="component" value="Chromosome I"/>
</dbReference>
<dbReference type="PANTHER" id="PTHR43489">
    <property type="entry name" value="ISOMERASE"/>
    <property type="match status" value="1"/>
</dbReference>
<keyword evidence="4" id="KW-1185">Reference proteome</keyword>
<feature type="domain" description="Xylose isomerase-like TIM barrel" evidence="2">
    <location>
        <begin position="20"/>
        <end position="245"/>
    </location>
</feature>
<dbReference type="Gene3D" id="3.20.20.150">
    <property type="entry name" value="Divalent-metal-dependent TIM barrel enzymes"/>
    <property type="match status" value="1"/>
</dbReference>
<keyword evidence="1 3" id="KW-0413">Isomerase</keyword>
<dbReference type="STRING" id="546871.SAMN04488543_0117"/>
<dbReference type="InterPro" id="IPR050417">
    <property type="entry name" value="Sugar_Epim/Isomerase"/>
</dbReference>
<dbReference type="InterPro" id="IPR036237">
    <property type="entry name" value="Xyl_isomerase-like_sf"/>
</dbReference>
<organism evidence="3 4">
    <name type="scientific">Friedmanniella luteola</name>
    <dbReference type="NCBI Taxonomy" id="546871"/>
    <lineage>
        <taxon>Bacteria</taxon>
        <taxon>Bacillati</taxon>
        <taxon>Actinomycetota</taxon>
        <taxon>Actinomycetes</taxon>
        <taxon>Propionibacteriales</taxon>
        <taxon>Nocardioidaceae</taxon>
        <taxon>Friedmanniella</taxon>
    </lineage>
</organism>
<protein>
    <submittedName>
        <fullName evidence="3">Sugar phosphate isomerase/epimerase</fullName>
    </submittedName>
</protein>
<reference evidence="3 4" key="1">
    <citation type="submission" date="2016-10" db="EMBL/GenBank/DDBJ databases">
        <authorList>
            <person name="de Groot N.N."/>
        </authorList>
    </citation>
    <scope>NUCLEOTIDE SEQUENCE [LARGE SCALE GENOMIC DNA]</scope>
    <source>
        <strain evidence="3 4">DSM 21741</strain>
    </source>
</reference>
<dbReference type="InterPro" id="IPR013022">
    <property type="entry name" value="Xyl_isomerase-like_TIM-brl"/>
</dbReference>
<dbReference type="PANTHER" id="PTHR43489:SF7">
    <property type="entry name" value="3-DEHYDRO-D-GULOSIDE 4-EPIMERASE-RELATED"/>
    <property type="match status" value="1"/>
</dbReference>
<accession>A0A1H1L789</accession>
<dbReference type="EMBL" id="LT629749">
    <property type="protein sequence ID" value="SDR70277.1"/>
    <property type="molecule type" value="Genomic_DNA"/>
</dbReference>
<dbReference type="GO" id="GO:0016853">
    <property type="term" value="F:isomerase activity"/>
    <property type="evidence" value="ECO:0007669"/>
    <property type="project" value="UniProtKB-KW"/>
</dbReference>
<proteinExistence type="predicted"/>
<dbReference type="RefSeq" id="WP_231930240.1">
    <property type="nucleotide sequence ID" value="NZ_LT629749.1"/>
</dbReference>
<evidence type="ECO:0000313" key="4">
    <source>
        <dbReference type="Proteomes" id="UP000199092"/>
    </source>
</evidence>